<dbReference type="InterPro" id="IPR043142">
    <property type="entry name" value="PapC-like_C_sf"/>
</dbReference>
<evidence type="ECO:0000259" key="10">
    <source>
        <dbReference type="Pfam" id="PF13953"/>
    </source>
</evidence>
<dbReference type="Pfam" id="PF00577">
    <property type="entry name" value="Usher"/>
    <property type="match status" value="1"/>
</dbReference>
<dbReference type="InterPro" id="IPR025885">
    <property type="entry name" value="PapC_N"/>
</dbReference>
<keyword evidence="7" id="KW-0472">Membrane</keyword>
<keyword evidence="5" id="KW-0812">Transmembrane</keyword>
<dbReference type="GO" id="GO:0015473">
    <property type="term" value="F:fimbrial usher porin activity"/>
    <property type="evidence" value="ECO:0007669"/>
    <property type="project" value="InterPro"/>
</dbReference>
<evidence type="ECO:0000313" key="12">
    <source>
        <dbReference type="EMBL" id="HAG4527970.1"/>
    </source>
</evidence>
<keyword evidence="6 9" id="KW-0732">Signal</keyword>
<feature type="signal peptide" evidence="9">
    <location>
        <begin position="1"/>
        <end position="34"/>
    </location>
</feature>
<evidence type="ECO:0000256" key="1">
    <source>
        <dbReference type="ARBA" id="ARBA00004571"/>
    </source>
</evidence>
<dbReference type="GO" id="GO:0009297">
    <property type="term" value="P:pilus assembly"/>
    <property type="evidence" value="ECO:0007669"/>
    <property type="project" value="InterPro"/>
</dbReference>
<dbReference type="InterPro" id="IPR037224">
    <property type="entry name" value="PapC_N_sf"/>
</dbReference>
<evidence type="ECO:0000256" key="3">
    <source>
        <dbReference type="ARBA" id="ARBA00022448"/>
    </source>
</evidence>
<comment type="subcellular location">
    <subcellularLocation>
        <location evidence="1">Cell outer membrane</location>
        <topology evidence="1">Multi-pass membrane protein</topology>
    </subcellularLocation>
</comment>
<dbReference type="GO" id="GO:0009279">
    <property type="term" value="C:cell outer membrane"/>
    <property type="evidence" value="ECO:0007669"/>
    <property type="project" value="UniProtKB-SubCell"/>
</dbReference>
<gene>
    <name evidence="12" type="ORF">G8404_003744</name>
</gene>
<feature type="domain" description="PapC N-terminal" evidence="11">
    <location>
        <begin position="39"/>
        <end position="184"/>
    </location>
</feature>
<dbReference type="Pfam" id="PF13954">
    <property type="entry name" value="PapC_N"/>
    <property type="match status" value="1"/>
</dbReference>
<evidence type="ECO:0000256" key="7">
    <source>
        <dbReference type="ARBA" id="ARBA00023136"/>
    </source>
</evidence>
<dbReference type="PANTHER" id="PTHR30451:SF20">
    <property type="entry name" value="FIMBRIAE USHER"/>
    <property type="match status" value="1"/>
</dbReference>
<comment type="similarity">
    <text evidence="2">Belongs to the fimbrial export usher family.</text>
</comment>
<dbReference type="AlphaFoldDB" id="A0A763SW38"/>
<keyword evidence="8" id="KW-0998">Cell outer membrane</keyword>
<dbReference type="EMBL" id="DAAYJT010000016">
    <property type="protein sequence ID" value="HAG4527970.1"/>
    <property type="molecule type" value="Genomic_DNA"/>
</dbReference>
<evidence type="ECO:0000256" key="9">
    <source>
        <dbReference type="SAM" id="SignalP"/>
    </source>
</evidence>
<keyword evidence="4" id="KW-1134">Transmembrane beta strand</keyword>
<name>A0A763SW38_SALER</name>
<accession>A0A763SW38</accession>
<dbReference type="Gene3D" id="2.60.40.2070">
    <property type="match status" value="1"/>
</dbReference>
<dbReference type="FunFam" id="2.60.40.3110:FF:000001">
    <property type="entry name" value="Putative fimbrial outer membrane usher"/>
    <property type="match status" value="1"/>
</dbReference>
<dbReference type="SUPFAM" id="SSF141729">
    <property type="entry name" value="FimD N-terminal domain-like"/>
    <property type="match status" value="1"/>
</dbReference>
<dbReference type="Gene3D" id="3.10.20.410">
    <property type="match status" value="1"/>
</dbReference>
<evidence type="ECO:0000256" key="6">
    <source>
        <dbReference type="ARBA" id="ARBA00022729"/>
    </source>
</evidence>
<dbReference type="InterPro" id="IPR025949">
    <property type="entry name" value="PapC-like_C"/>
</dbReference>
<evidence type="ECO:0000256" key="4">
    <source>
        <dbReference type="ARBA" id="ARBA00022452"/>
    </source>
</evidence>
<dbReference type="Gene3D" id="2.60.40.3110">
    <property type="match status" value="1"/>
</dbReference>
<protein>
    <submittedName>
        <fullName evidence="12">Fimbrial biogenesis outer membrane usher protein</fullName>
    </submittedName>
</protein>
<dbReference type="PANTHER" id="PTHR30451">
    <property type="entry name" value="OUTER MEMBRANE USHER PROTEIN"/>
    <property type="match status" value="1"/>
</dbReference>
<evidence type="ECO:0000256" key="5">
    <source>
        <dbReference type="ARBA" id="ARBA00022692"/>
    </source>
</evidence>
<reference evidence="12" key="2">
    <citation type="submission" date="2020-02" db="EMBL/GenBank/DDBJ databases">
        <authorList>
            <consortium name="NCBI Pathogen Detection Project"/>
        </authorList>
    </citation>
    <scope>NUCLEOTIDE SEQUENCE</scope>
    <source>
        <strain evidence="12">MA.AU168</strain>
    </source>
</reference>
<keyword evidence="3" id="KW-0813">Transport</keyword>
<reference evidence="12" key="1">
    <citation type="journal article" date="2018" name="Genome Biol.">
        <title>SKESA: strategic k-mer extension for scrupulous assemblies.</title>
        <authorList>
            <person name="Souvorov A."/>
            <person name="Agarwala R."/>
            <person name="Lipman D.J."/>
        </authorList>
    </citation>
    <scope>NUCLEOTIDE SEQUENCE</scope>
    <source>
        <strain evidence="12">MA.AU168</strain>
    </source>
</reference>
<feature type="chain" id="PRO_5027783710" evidence="9">
    <location>
        <begin position="35"/>
        <end position="863"/>
    </location>
</feature>
<organism evidence="12">
    <name type="scientific">Salmonella enterica</name>
    <name type="common">Salmonella choleraesuis</name>
    <dbReference type="NCBI Taxonomy" id="28901"/>
    <lineage>
        <taxon>Bacteria</taxon>
        <taxon>Pseudomonadati</taxon>
        <taxon>Pseudomonadota</taxon>
        <taxon>Gammaproteobacteria</taxon>
        <taxon>Enterobacterales</taxon>
        <taxon>Enterobacteriaceae</taxon>
        <taxon>Salmonella</taxon>
    </lineage>
</organism>
<proteinExistence type="inferred from homology"/>
<dbReference type="Gene3D" id="2.60.40.2610">
    <property type="entry name" value="Outer membrane usher protein FimD, plug domain"/>
    <property type="match status" value="1"/>
</dbReference>
<dbReference type="InterPro" id="IPR042186">
    <property type="entry name" value="FimD_plug_dom"/>
</dbReference>
<evidence type="ECO:0000259" key="11">
    <source>
        <dbReference type="Pfam" id="PF13954"/>
    </source>
</evidence>
<comment type="caution">
    <text evidence="12">The sequence shown here is derived from an EMBL/GenBank/DDBJ whole genome shotgun (WGS) entry which is preliminary data.</text>
</comment>
<sequence>MKKKCQAQRTMAGRSSLLLYFSILFSLMARNIQAATDAEFNPAFLQHIPGESVIDVKKFSHGEPVPAGEYYSDIWLNGEWKGRTVLYFQASADMDRTVLCLTPELLSLLDLNEEVLKKEVMRKISGCTDISSALPAARTRFIPSELRLNIDLPQALLIHRPRGYISPAQWQTGVPAAFVNYNLNNYRYRVAGTQEDKTYLGIRAGLNVEGFALRHRGNWSGGRSGGYRSTETSIQHDVAALRGQLTAGDFSTGGELMENISLRGMKLASDDRMLPGSLRGYAPVVHGVASSNAKVTIRQNGNIIYETTVPAGPFTVSDLYPSGYGGDLTVIITEADGQTRLFTVPFASVAQLVRPGYIRYQISSGRYRYADNTLDDIVFQGTLQYGLVNDVTVNTGLTTAPRYAASLAGVAFNTPLGAIATDVTFSRTILPGDDITRKGYSLHTSYSVMVPSISTSLTLAAYRYMSKDFYNLRDAMWTSRGDYSGNSQTGNIMLWRPRNQFQISVNQELGTGWGNLYLTGTTYSYWTRKGTRSEYQAGYSNVYRRLNYQVGYSRSFDTDKLRDDRRIYANFSVPLGESHQSSMLSTTLSYSRGDGNSLQTSVSGVTGEDNQFSYGLSASTMEKGGTGYSASAGYRSPYAYLTATAGNDSLNHRQSSFGVSGAVVVHPFGLTLSNELSDTFAIIHAEGARGATINNSPGNRIDRWGNGIVPSVTPYEKNAVSIDPEALPLNVELSATEQEIIPRANSATLVNFTTQSGEAVLFDIRMSDGSTPPMASEAFDTQGKSVGYVVQGGRLFARGLKDKGNIKVVWGSYITDNCTFSYHIVAKHQANNPVATIQPVRCIRPEKRNATIVQKQHTVYSGH</sequence>
<feature type="domain" description="PapC-like C-terminal" evidence="10">
    <location>
        <begin position="761"/>
        <end position="824"/>
    </location>
</feature>
<evidence type="ECO:0000256" key="2">
    <source>
        <dbReference type="ARBA" id="ARBA00008064"/>
    </source>
</evidence>
<dbReference type="Pfam" id="PF13953">
    <property type="entry name" value="PapC_C"/>
    <property type="match status" value="1"/>
</dbReference>
<evidence type="ECO:0000256" key="8">
    <source>
        <dbReference type="ARBA" id="ARBA00023237"/>
    </source>
</evidence>
<dbReference type="InterPro" id="IPR000015">
    <property type="entry name" value="Fimb_usher"/>
</dbReference>